<reference evidence="1 2" key="1">
    <citation type="submission" date="2017-09" db="EMBL/GenBank/DDBJ databases">
        <authorList>
            <person name="Ehlers B."/>
            <person name="Leendertz F.H."/>
        </authorList>
    </citation>
    <scope>NUCLEOTIDE SEQUENCE [LARGE SCALE GENOMIC DNA]</scope>
    <source>
        <strain evidence="1 2">CGMCC 4.6857</strain>
    </source>
</reference>
<evidence type="ECO:0000313" key="2">
    <source>
        <dbReference type="Proteomes" id="UP000219612"/>
    </source>
</evidence>
<evidence type="ECO:0008006" key="3">
    <source>
        <dbReference type="Google" id="ProtNLM"/>
    </source>
</evidence>
<protein>
    <recommendedName>
        <fullName evidence="3">AAA ATPase domain-containing protein</fullName>
    </recommendedName>
</protein>
<gene>
    <name evidence="1" type="ORF">SAMN05421748_10234</name>
</gene>
<dbReference type="SUPFAM" id="SSF52540">
    <property type="entry name" value="P-loop containing nucleoside triphosphate hydrolases"/>
    <property type="match status" value="1"/>
</dbReference>
<keyword evidence="2" id="KW-1185">Reference proteome</keyword>
<dbReference type="InterPro" id="IPR027417">
    <property type="entry name" value="P-loop_NTPase"/>
</dbReference>
<dbReference type="EMBL" id="OBDY01000002">
    <property type="protein sequence ID" value="SNY23391.1"/>
    <property type="molecule type" value="Genomic_DNA"/>
</dbReference>
<dbReference type="RefSeq" id="WP_097318822.1">
    <property type="nucleotide sequence ID" value="NZ_OBDY01000002.1"/>
</dbReference>
<accession>A0A285GM20</accession>
<organism evidence="1 2">
    <name type="scientific">Paractinoplanes atraurantiacus</name>
    <dbReference type="NCBI Taxonomy" id="1036182"/>
    <lineage>
        <taxon>Bacteria</taxon>
        <taxon>Bacillati</taxon>
        <taxon>Actinomycetota</taxon>
        <taxon>Actinomycetes</taxon>
        <taxon>Micromonosporales</taxon>
        <taxon>Micromonosporaceae</taxon>
        <taxon>Paractinoplanes</taxon>
    </lineage>
</organism>
<sequence>MTADAGELFFDDVVSDYVDDPAYVRRIWLEEAVRERLERPDCRYVVLIGEPGAGKSGLMAGLAARHPGWGRYFIRRDSTTPLSGGDAVSALLRVGHQLATRRPELFDPDLLTVVVNQRVAAAGPGASVVGVRIEDLTVSPFHRTAIRVEQHVTDLGGRLVGLDVARATVDPRLLTWENLQFLALLDPAAALASMATGERIVVLVDAIDESLRFRSEVSVLDWLERSPQLPQNVRIVFSSRPHPRLATLQGVRPGQVETIDLNELAGAVRTDTHGFATGVLRAPAIADRVADPGSVAEHVADASEGNFAYLRAWQRGLDGAVAGGDDELADSLLSLDVLPAGLGALYAVFLHNARTEIERLGLLDVRDPRSAGDELVPAWEGAGQRLVAVLAVARAPLSSAQLTWLGSVRVWPSAVDDLIRLLRPLLDEVEHRWQFFHPSVAEFLTGEAEDEAPDLFVRGDEWHRRVVRVYRGAAVWAEVDWTVVDDYGLLHLADHLAELGPAGQVQIIELVTAGMRVESRRRFLTDLPFQRLVEAALSHQDPGRAPADTLADALFLALVRADLGAGGTHLAPAVFGLMARLGRIDEAQARIELLPPGEHRFAATRALVACTPTAERHRLGPYDGAELLVAAATEVPVIDDSLFTGLRNREAVEVAAVALAPYDLDRALTLAAGAEPQWDRHRVHDLVLEAAAGARPPDARAPLIERMTGGRAAAAAQLACQVSTQDRDRLLSIAEQDVENGRAKEPLPALAQLVASYGEFALDRAEQFAAELLAAASAPGTETRHLLTAAKIVAAGQPGLAGELLDRIAGADNAESWAKTGAVRLWAVLGRPDKASEMADQVLEYERGLGWFGPADSIAELAVALDPADPDRARALADEAEELIVTAAEKNTDPYESRITSTLGMTAQAVRTWDPPRALRLARLMDGSWISGGPWDSLDGRLSALACLGIDACDGDPALARALLEECMPEQESRLGRADGRLVHGGFFRPVEDGGVPSLVRATNFITYMSNCLNYWHAARDRVPFAEPADVARSMQMGPGSRGSIASWAGVLAAAVTPTAADDRDAAIALTGWLDDPAERLIALAALIAPLSEADDPRRSGAVAAAGRAAVTLPRYTAELDLTKIDQAPTLRYLDPAARARFEAALLLPEEMEATASALAMAADSWYLSATLRAQRLVDRLYGPVSAHPDALEVAAFVRDAVGTADQVPDPIQQDLIRMAGLWVVTPIDGDLAAEILSGIRDPGRQLLGRLFVAALTRDPAVLADAVRQELDDAPAGLAPTHRAMAVATALRWLGEDDRRELTDREVAALAEVDPWSAAVGLLMLAEGDAGLVRAALDRIAGIENVYLRVDLLADVLAVAAETGDMELIVAVACRQLDAGWQPLMEGLRRAVTPLAAVAGTDVFARLDTAFRAAQAIVGPAVEGHLDGVADPGARDPDPIPDPGPPPALEAFREVYLTAEDLPGMQLVQDSADLAPDPGDYAFSACGGVGTGLRVWLAPDTSSVWRLVDIRFVFPDAASAAAYHAERLLANSEGNPPIPEALPVGEECRVFGGARLMPIAEIEMTMFFYVFRVSSVVVKLFVARGVAATEPLEVAQAHAIAERAAARILRLQ</sequence>
<evidence type="ECO:0000313" key="1">
    <source>
        <dbReference type="EMBL" id="SNY23391.1"/>
    </source>
</evidence>
<dbReference type="OrthoDB" id="517187at2"/>
<proteinExistence type="predicted"/>
<name>A0A285GM20_9ACTN</name>
<dbReference type="Proteomes" id="UP000219612">
    <property type="component" value="Unassembled WGS sequence"/>
</dbReference>